<dbReference type="GO" id="GO:0007166">
    <property type="term" value="P:cell surface receptor signaling pathway"/>
    <property type="evidence" value="ECO:0007669"/>
    <property type="project" value="InterPro"/>
</dbReference>
<keyword evidence="1" id="KW-0547">Nucleotide-binding</keyword>
<name>A0AAW2VAG8_9LAMI</name>
<protein>
    <submittedName>
        <fullName evidence="3">Wall-associated receptor kinase-like 9</fullName>
    </submittedName>
</protein>
<evidence type="ECO:0000256" key="2">
    <source>
        <dbReference type="ARBA" id="ARBA00022840"/>
    </source>
</evidence>
<dbReference type="InterPro" id="IPR045274">
    <property type="entry name" value="WAK-like"/>
</dbReference>
<comment type="caution">
    <text evidence="3">The sequence shown here is derived from an EMBL/GenBank/DDBJ whole genome shotgun (WGS) entry which is preliminary data.</text>
</comment>
<dbReference type="PANTHER" id="PTHR27005:SF283">
    <property type="entry name" value="OS02G0633066 PROTEIN"/>
    <property type="match status" value="1"/>
</dbReference>
<keyword evidence="2" id="KW-0067">ATP-binding</keyword>
<gene>
    <name evidence="3" type="ORF">Slati_2798000</name>
</gene>
<accession>A0AAW2VAG8</accession>
<keyword evidence="3" id="KW-0418">Kinase</keyword>
<evidence type="ECO:0000313" key="3">
    <source>
        <dbReference type="EMBL" id="KAL0426232.1"/>
    </source>
</evidence>
<dbReference type="EMBL" id="JACGWN010000010">
    <property type="protein sequence ID" value="KAL0426232.1"/>
    <property type="molecule type" value="Genomic_DNA"/>
</dbReference>
<keyword evidence="3" id="KW-0808">Transferase</keyword>
<dbReference type="GO" id="GO:0005886">
    <property type="term" value="C:plasma membrane"/>
    <property type="evidence" value="ECO:0007669"/>
    <property type="project" value="TreeGrafter"/>
</dbReference>
<reference evidence="3" key="1">
    <citation type="submission" date="2020-06" db="EMBL/GenBank/DDBJ databases">
        <authorList>
            <person name="Li T."/>
            <person name="Hu X."/>
            <person name="Zhang T."/>
            <person name="Song X."/>
            <person name="Zhang H."/>
            <person name="Dai N."/>
            <person name="Sheng W."/>
            <person name="Hou X."/>
            <person name="Wei L."/>
        </authorList>
    </citation>
    <scope>NUCLEOTIDE SEQUENCE</scope>
    <source>
        <strain evidence="3">KEN1</strain>
        <tissue evidence="3">Leaf</tissue>
    </source>
</reference>
<evidence type="ECO:0000256" key="1">
    <source>
        <dbReference type="ARBA" id="ARBA00022741"/>
    </source>
</evidence>
<dbReference type="Gene3D" id="1.10.510.10">
    <property type="entry name" value="Transferase(Phosphotransferase) domain 1"/>
    <property type="match status" value="1"/>
</dbReference>
<reference evidence="3" key="2">
    <citation type="journal article" date="2024" name="Plant">
        <title>Genomic evolution and insights into agronomic trait innovations of Sesamum species.</title>
        <authorList>
            <person name="Miao H."/>
            <person name="Wang L."/>
            <person name="Qu L."/>
            <person name="Liu H."/>
            <person name="Sun Y."/>
            <person name="Le M."/>
            <person name="Wang Q."/>
            <person name="Wei S."/>
            <person name="Zheng Y."/>
            <person name="Lin W."/>
            <person name="Duan Y."/>
            <person name="Cao H."/>
            <person name="Xiong S."/>
            <person name="Wang X."/>
            <person name="Wei L."/>
            <person name="Li C."/>
            <person name="Ma Q."/>
            <person name="Ju M."/>
            <person name="Zhao R."/>
            <person name="Li G."/>
            <person name="Mu C."/>
            <person name="Tian Q."/>
            <person name="Mei H."/>
            <person name="Zhang T."/>
            <person name="Gao T."/>
            <person name="Zhang H."/>
        </authorList>
    </citation>
    <scope>NUCLEOTIDE SEQUENCE</scope>
    <source>
        <strain evidence="3">KEN1</strain>
    </source>
</reference>
<dbReference type="GO" id="GO:0005524">
    <property type="term" value="F:ATP binding"/>
    <property type="evidence" value="ECO:0007669"/>
    <property type="project" value="UniProtKB-KW"/>
</dbReference>
<dbReference type="PANTHER" id="PTHR27005">
    <property type="entry name" value="WALL-ASSOCIATED RECEPTOR KINASE-LIKE 21"/>
    <property type="match status" value="1"/>
</dbReference>
<organism evidence="3">
    <name type="scientific">Sesamum latifolium</name>
    <dbReference type="NCBI Taxonomy" id="2727402"/>
    <lineage>
        <taxon>Eukaryota</taxon>
        <taxon>Viridiplantae</taxon>
        <taxon>Streptophyta</taxon>
        <taxon>Embryophyta</taxon>
        <taxon>Tracheophyta</taxon>
        <taxon>Spermatophyta</taxon>
        <taxon>Magnoliopsida</taxon>
        <taxon>eudicotyledons</taxon>
        <taxon>Gunneridae</taxon>
        <taxon>Pentapetalae</taxon>
        <taxon>asterids</taxon>
        <taxon>lamiids</taxon>
        <taxon>Lamiales</taxon>
        <taxon>Pedaliaceae</taxon>
        <taxon>Sesamum</taxon>
    </lineage>
</organism>
<proteinExistence type="predicted"/>
<dbReference type="AlphaFoldDB" id="A0AAW2VAG8"/>
<keyword evidence="3" id="KW-0675">Receptor</keyword>
<dbReference type="GO" id="GO:0004674">
    <property type="term" value="F:protein serine/threonine kinase activity"/>
    <property type="evidence" value="ECO:0007669"/>
    <property type="project" value="TreeGrafter"/>
</dbReference>
<sequence>MTGKKPLSPTKSEEERNLATYFIMSIKENRLFQIVEPRILREGSLEQLQGVGELVKRCINLRGEERPTMKEVAMELEGLRRNTKHPWIQQETTEENEALLGEQSGFASDLYAINVGPESSTGIYPIRDNRMINPR</sequence>